<evidence type="ECO:0000256" key="4">
    <source>
        <dbReference type="ARBA" id="ARBA00022837"/>
    </source>
</evidence>
<dbReference type="RefSeq" id="WP_018471814.1">
    <property type="nucleotide sequence ID" value="NZ_BMWX01000002.1"/>
</dbReference>
<reference evidence="9" key="2">
    <citation type="submission" date="2020-09" db="EMBL/GenBank/DDBJ databases">
        <authorList>
            <person name="Sun Q."/>
            <person name="Kim S."/>
        </authorList>
    </citation>
    <scope>NUCLEOTIDE SEQUENCE</scope>
    <source>
        <strain evidence="9">KCTC 12368</strain>
    </source>
</reference>
<dbReference type="SUPFAM" id="SSF51445">
    <property type="entry name" value="(Trans)glycosidases"/>
    <property type="match status" value="1"/>
</dbReference>
<dbReference type="Gene3D" id="2.60.40.1180">
    <property type="entry name" value="Golgi alpha-mannosidase II"/>
    <property type="match status" value="1"/>
</dbReference>
<dbReference type="InterPro" id="IPR017853">
    <property type="entry name" value="GH"/>
</dbReference>
<dbReference type="InterPro" id="IPR013785">
    <property type="entry name" value="Aldolase_TIM"/>
</dbReference>
<evidence type="ECO:0000259" key="6">
    <source>
        <dbReference type="Pfam" id="PF10566"/>
    </source>
</evidence>
<evidence type="ECO:0000259" key="7">
    <source>
        <dbReference type="Pfam" id="PF14508"/>
    </source>
</evidence>
<dbReference type="PANTHER" id="PTHR35803">
    <property type="entry name" value="GLUCAN 1,4-ALPHA-GLUCOSIDASE SUSB-RELATED"/>
    <property type="match status" value="1"/>
</dbReference>
<dbReference type="InterPro" id="IPR029486">
    <property type="entry name" value="GH97_N"/>
</dbReference>
<evidence type="ECO:0000313" key="10">
    <source>
        <dbReference type="Proteomes" id="UP000619457"/>
    </source>
</evidence>
<evidence type="ECO:0000259" key="8">
    <source>
        <dbReference type="Pfam" id="PF14509"/>
    </source>
</evidence>
<dbReference type="InterPro" id="IPR052720">
    <property type="entry name" value="Glycosyl_hydrolase_97"/>
</dbReference>
<keyword evidence="3" id="KW-0378">Hydrolase</keyword>
<dbReference type="InterPro" id="IPR019563">
    <property type="entry name" value="GH97_catalytic"/>
</dbReference>
<name>A0A918PV38_9BACT</name>
<dbReference type="EMBL" id="BMWX01000002">
    <property type="protein sequence ID" value="GGZ23828.1"/>
    <property type="molecule type" value="Genomic_DNA"/>
</dbReference>
<feature type="domain" description="Glycosyl-hydrolase 97 N-terminal" evidence="7">
    <location>
        <begin position="34"/>
        <end position="295"/>
    </location>
</feature>
<comment type="subunit">
    <text evidence="2">Monomer.</text>
</comment>
<evidence type="ECO:0000256" key="3">
    <source>
        <dbReference type="ARBA" id="ARBA00022801"/>
    </source>
</evidence>
<organism evidence="9 10">
    <name type="scientific">Echinicola pacifica</name>
    <dbReference type="NCBI Taxonomy" id="346377"/>
    <lineage>
        <taxon>Bacteria</taxon>
        <taxon>Pseudomonadati</taxon>
        <taxon>Bacteroidota</taxon>
        <taxon>Cytophagia</taxon>
        <taxon>Cytophagales</taxon>
        <taxon>Cyclobacteriaceae</taxon>
        <taxon>Echinicola</taxon>
    </lineage>
</organism>
<evidence type="ECO:0000256" key="1">
    <source>
        <dbReference type="ARBA" id="ARBA00001913"/>
    </source>
</evidence>
<dbReference type="Pfam" id="PF10566">
    <property type="entry name" value="Glyco_hydro_97"/>
    <property type="match status" value="1"/>
</dbReference>
<dbReference type="Pfam" id="PF14508">
    <property type="entry name" value="GH97_N"/>
    <property type="match status" value="1"/>
</dbReference>
<keyword evidence="4" id="KW-0106">Calcium</keyword>
<gene>
    <name evidence="9" type="ORF">GCM10007049_16060</name>
</gene>
<accession>A0A918PV38</accession>
<comment type="cofactor">
    <cofactor evidence="1">
        <name>Ca(2+)</name>
        <dbReference type="ChEBI" id="CHEBI:29108"/>
    </cofactor>
</comment>
<evidence type="ECO:0000313" key="9">
    <source>
        <dbReference type="EMBL" id="GGZ23828.1"/>
    </source>
</evidence>
<dbReference type="PANTHER" id="PTHR35803:SF2">
    <property type="entry name" value="RETAINING ALPHA-GALACTOSIDASE"/>
    <property type="match status" value="1"/>
</dbReference>
<feature type="domain" description="Glycosyl-hydrolase 97 catalytic" evidence="6">
    <location>
        <begin position="313"/>
        <end position="467"/>
    </location>
</feature>
<dbReference type="InterPro" id="IPR014718">
    <property type="entry name" value="GH-type_carb-bd"/>
</dbReference>
<dbReference type="Proteomes" id="UP000619457">
    <property type="component" value="Unassembled WGS sequence"/>
</dbReference>
<dbReference type="Pfam" id="PF14509">
    <property type="entry name" value="GH97_C"/>
    <property type="match status" value="1"/>
</dbReference>
<comment type="caution">
    <text evidence="9">The sequence shown here is derived from an EMBL/GenBank/DDBJ whole genome shotgun (WGS) entry which is preliminary data.</text>
</comment>
<dbReference type="GO" id="GO:0030246">
    <property type="term" value="F:carbohydrate binding"/>
    <property type="evidence" value="ECO:0007669"/>
    <property type="project" value="InterPro"/>
</dbReference>
<proteinExistence type="predicted"/>
<evidence type="ECO:0000256" key="5">
    <source>
        <dbReference type="ARBA" id="ARBA00023295"/>
    </source>
</evidence>
<feature type="domain" description="Glycosyl-hydrolase 97 C-terminal oligomerisation" evidence="8">
    <location>
        <begin position="560"/>
        <end position="619"/>
    </location>
</feature>
<reference evidence="9" key="1">
    <citation type="journal article" date="2014" name="Int. J. Syst. Evol. Microbiol.">
        <title>Complete genome sequence of Corynebacterium casei LMG S-19264T (=DSM 44701T), isolated from a smear-ripened cheese.</title>
        <authorList>
            <consortium name="US DOE Joint Genome Institute (JGI-PGF)"/>
            <person name="Walter F."/>
            <person name="Albersmeier A."/>
            <person name="Kalinowski J."/>
            <person name="Ruckert C."/>
        </authorList>
    </citation>
    <scope>NUCLEOTIDE SEQUENCE</scope>
    <source>
        <strain evidence="9">KCTC 12368</strain>
    </source>
</reference>
<sequence>MNRPRTITLLLRLLSVIILLSLSPGCSSPRDLSLTSPNEQLRLELLSENGEIQYRLIREDQELLEWSALGLILDQMDLSKELNLEQVSALEVVKDDYTLLHGKARSIQYQANQKTFTFANPSGQQMTLIFRLSNDGLAFQYHLEGEGEEIYTINEELTSFNLPASAKAWMQPIAEVNTGWEGSNPSYEEEYQMGVPVGTPSPISAGWVYPALFETDGAWLLISEAGLGRDYCGSRLAADSPEGEYSLIFPSDEEAFPGGPAKPTGTFPWSSPWRIIAAGDLKTVVESTLGTDLAEEQLKEDMSFVLPGQAAWSWALGKDNSITYDIQKEHIDFAAAMGYEHCLIDVNWDTTIGYEKIQELVTYASEQGVKVHLWYNSAGSWNTTPYHPRGMLLEAEGRQAEFQKIADMGVAGVKIDFFGGDGQSMIGYYIDILEDAADAKLMVNFHGTTLPRGWARTYPHLMTMEAVKGFEMITFEQAFADRAARHCLVLPFTRNVFDPMDFTPMSLDEIPNIDRKTSKGFELALTVIFESGIQHLAESPEGSFKQEGFVLHYLRSLPGTWEETNFIQGYPGDYAVMARKGDDHWYLAGINAGEAKKLSLDLSFAGTGSSWILIMDSADGQALVQKNLSNTQLAAIDFPSNSGFVLFQTN</sequence>
<dbReference type="GO" id="GO:0016798">
    <property type="term" value="F:hydrolase activity, acting on glycosyl bonds"/>
    <property type="evidence" value="ECO:0007669"/>
    <property type="project" value="UniProtKB-KW"/>
</dbReference>
<dbReference type="Gene3D" id="3.20.20.70">
    <property type="entry name" value="Aldolase class I"/>
    <property type="match status" value="1"/>
</dbReference>
<dbReference type="InterPro" id="IPR013780">
    <property type="entry name" value="Glyco_hydro_b"/>
</dbReference>
<dbReference type="InterPro" id="IPR029483">
    <property type="entry name" value="GH97_C"/>
</dbReference>
<dbReference type="AlphaFoldDB" id="A0A918PV38"/>
<evidence type="ECO:0000256" key="2">
    <source>
        <dbReference type="ARBA" id="ARBA00011245"/>
    </source>
</evidence>
<dbReference type="Gene3D" id="2.70.98.10">
    <property type="match status" value="1"/>
</dbReference>
<protein>
    <submittedName>
        <fullName evidence="9">Alpha-glucosidase</fullName>
    </submittedName>
</protein>
<keyword evidence="10" id="KW-1185">Reference proteome</keyword>
<keyword evidence="5" id="KW-0326">Glycosidase</keyword>